<dbReference type="PANTHER" id="PTHR11360">
    <property type="entry name" value="MONOCARBOXYLATE TRANSPORTER"/>
    <property type="match status" value="1"/>
</dbReference>
<evidence type="ECO:0000313" key="4">
    <source>
        <dbReference type="Proteomes" id="UP001142055"/>
    </source>
</evidence>
<name>A0A9Q0M1H5_BLOTA</name>
<dbReference type="SUPFAM" id="SSF103473">
    <property type="entry name" value="MFS general substrate transporter"/>
    <property type="match status" value="2"/>
</dbReference>
<sequence length="1035" mass="114648">MSSAVAATVVVLSTEPASTIILDNNGGDKMCKNLLTKTVMKNNMKETVNDNENTCLLDGNSNDENDSSLKKKVFLESTLSPSIINNNGDKNVQQPLTNEMVENNRHLFCDTPTSNSFDTTQYNNSSNIRFSFPSNNDEDDDGKEEDCQFKNDENSTMMNKKKSILVNQSQSYATDYNRPPDGGWGWVVVFASFMINLIADGISLSFGVIFPELVEYFGESKSKTSLVGSLLLSIPLITGPIASALTDHFGCRKMAIVGSVFSSLGFFLSSFCNQIEYLFFTFSLSGFGIALCSVTSIVSVAYYFEKRRSLATGLSLCGTGLGTFLFSPLITYLLEEFKWHGTLLILAGIFLNISCFGLLIRDLDLDGDNDNTNNSSSSSHHSSHDDSSSDIDSNVIDSDTNSIQSGLNCINNHNHHSIEHAIRHGLSCVRTDNSPIASKHISFGKTTRIRHKSDCDPELDSIPRTYTSLINIPTYIKNAANDALVKHSKDNQQSTRAVSNLNDDLHQKKQKQTNEELIFRRGGYLHSLITYYPHLLSLFLPWDLECNDLTVKTVPPLSSTMTDASAVDDLTLQPHDLDEPELLTPKSYQNHQVDLANSEPTTTLANTSPSRDSSFVESCHNRQNSVAIPVQVPPRYNDLINFGPGRLGGGGRLARIRGHRHRLHHQHHQFNHAEPLNGGGHTLHNLRLQRGSLTYRSAMLIISKYKLKASSAPDIYRTSMATINEDKGFTVFGNIKEIICDMFDLSSFKSTPYTIFCLSNFLLYVCIDIPYVYLVDQAITSGTFDKETASLLISIIGVFNTIGVVIIGYIGDKPWLDANMVYAFFITLCGISFAAIPLCTEPILTSTMTAIYGLTISANYSLVSVILVEFISLDSFTQAYGLLLLVQGVGSLVGPPIVGWLFDVLGSYSEAFYLTGMVVFISGLFVIPVSNRRNCFFWSYQMSRSGSSISLVFKPLSFVRNGVYGKNVCSKRNIRHSIEVSKQSPLINSSIVEQNKKSIHVYDDNNSQRKNKSKNCHHVVIIEDEDSNKNGKLNK</sequence>
<feature type="transmembrane region" description="Helical" evidence="2">
    <location>
        <begin position="911"/>
        <end position="929"/>
    </location>
</feature>
<evidence type="ECO:0000313" key="3">
    <source>
        <dbReference type="EMBL" id="KAJ6216162.1"/>
    </source>
</evidence>
<comment type="caution">
    <text evidence="3">The sequence shown here is derived from an EMBL/GenBank/DDBJ whole genome shotgun (WGS) entry which is preliminary data.</text>
</comment>
<dbReference type="Proteomes" id="UP001142055">
    <property type="component" value="Chromosome 3"/>
</dbReference>
<keyword evidence="4" id="KW-1185">Reference proteome</keyword>
<feature type="transmembrane region" description="Helical" evidence="2">
    <location>
        <begin position="277"/>
        <end position="304"/>
    </location>
</feature>
<dbReference type="Gene3D" id="1.20.1250.20">
    <property type="entry name" value="MFS general substrate transporter like domains"/>
    <property type="match status" value="2"/>
</dbReference>
<proteinExistence type="predicted"/>
<feature type="transmembrane region" description="Helical" evidence="2">
    <location>
        <begin position="226"/>
        <end position="245"/>
    </location>
</feature>
<organism evidence="3 4">
    <name type="scientific">Blomia tropicalis</name>
    <name type="common">Mite</name>
    <dbReference type="NCBI Taxonomy" id="40697"/>
    <lineage>
        <taxon>Eukaryota</taxon>
        <taxon>Metazoa</taxon>
        <taxon>Ecdysozoa</taxon>
        <taxon>Arthropoda</taxon>
        <taxon>Chelicerata</taxon>
        <taxon>Arachnida</taxon>
        <taxon>Acari</taxon>
        <taxon>Acariformes</taxon>
        <taxon>Sarcoptiformes</taxon>
        <taxon>Astigmata</taxon>
        <taxon>Glycyphagoidea</taxon>
        <taxon>Echimyopodidae</taxon>
        <taxon>Blomia</taxon>
    </lineage>
</organism>
<dbReference type="InterPro" id="IPR036259">
    <property type="entry name" value="MFS_trans_sf"/>
</dbReference>
<feature type="transmembrane region" description="Helical" evidence="2">
    <location>
        <begin position="789"/>
        <end position="810"/>
    </location>
</feature>
<dbReference type="GO" id="GO:0008028">
    <property type="term" value="F:monocarboxylic acid transmembrane transporter activity"/>
    <property type="evidence" value="ECO:0007669"/>
    <property type="project" value="TreeGrafter"/>
</dbReference>
<dbReference type="PANTHER" id="PTHR11360:SF260">
    <property type="entry name" value="MFS DOMAIN-CONTAINING PROTEIN"/>
    <property type="match status" value="1"/>
</dbReference>
<keyword evidence="2" id="KW-0472">Membrane</keyword>
<feature type="transmembrane region" description="Helical" evidence="2">
    <location>
        <begin position="311"/>
        <end position="333"/>
    </location>
</feature>
<protein>
    <submittedName>
        <fullName evidence="3">Uncharacterized protein</fullName>
    </submittedName>
</protein>
<dbReference type="InterPro" id="IPR050327">
    <property type="entry name" value="Proton-linked_MCT"/>
</dbReference>
<dbReference type="Pfam" id="PF07690">
    <property type="entry name" value="MFS_1"/>
    <property type="match status" value="2"/>
</dbReference>
<dbReference type="EMBL" id="JAPWDV010000003">
    <property type="protein sequence ID" value="KAJ6216162.1"/>
    <property type="molecule type" value="Genomic_DNA"/>
</dbReference>
<reference evidence="3" key="1">
    <citation type="submission" date="2022-12" db="EMBL/GenBank/DDBJ databases">
        <title>Genome assemblies of Blomia tropicalis.</title>
        <authorList>
            <person name="Cui Y."/>
        </authorList>
    </citation>
    <scope>NUCLEOTIDE SEQUENCE</scope>
    <source>
        <tissue evidence="3">Adult mites</tissue>
    </source>
</reference>
<gene>
    <name evidence="3" type="ORF">RDWZM_007319</name>
</gene>
<feature type="region of interest" description="Disordered" evidence="1">
    <location>
        <begin position="372"/>
        <end position="391"/>
    </location>
</feature>
<evidence type="ECO:0000256" key="1">
    <source>
        <dbReference type="SAM" id="MobiDB-lite"/>
    </source>
</evidence>
<feature type="transmembrane region" description="Helical" evidence="2">
    <location>
        <begin position="753"/>
        <end position="774"/>
    </location>
</feature>
<feature type="transmembrane region" description="Helical" evidence="2">
    <location>
        <begin position="339"/>
        <end position="360"/>
    </location>
</feature>
<feature type="transmembrane region" description="Helical" evidence="2">
    <location>
        <begin position="184"/>
        <end position="206"/>
    </location>
</feature>
<dbReference type="CDD" id="cd17352">
    <property type="entry name" value="MFS_MCT_SLC16"/>
    <property type="match status" value="1"/>
</dbReference>
<feature type="transmembrane region" description="Helical" evidence="2">
    <location>
        <begin position="254"/>
        <end position="271"/>
    </location>
</feature>
<keyword evidence="2" id="KW-1133">Transmembrane helix</keyword>
<dbReference type="InterPro" id="IPR011701">
    <property type="entry name" value="MFS"/>
</dbReference>
<feature type="transmembrane region" description="Helical" evidence="2">
    <location>
        <begin position="850"/>
        <end position="868"/>
    </location>
</feature>
<dbReference type="OMA" id="CACKTES"/>
<feature type="transmembrane region" description="Helical" evidence="2">
    <location>
        <begin position="822"/>
        <end position="844"/>
    </location>
</feature>
<keyword evidence="2" id="KW-0812">Transmembrane</keyword>
<feature type="transmembrane region" description="Helical" evidence="2">
    <location>
        <begin position="880"/>
        <end position="899"/>
    </location>
</feature>
<evidence type="ECO:0000256" key="2">
    <source>
        <dbReference type="SAM" id="Phobius"/>
    </source>
</evidence>
<dbReference type="AlphaFoldDB" id="A0A9Q0M1H5"/>
<accession>A0A9Q0M1H5</accession>